<evidence type="ECO:0000256" key="7">
    <source>
        <dbReference type="HAMAP-Rule" id="MF_01147"/>
    </source>
</evidence>
<dbReference type="InterPro" id="IPR001640">
    <property type="entry name" value="Lgt"/>
</dbReference>
<keyword evidence="3 7" id="KW-0808">Transferase</keyword>
<evidence type="ECO:0000313" key="10">
    <source>
        <dbReference type="Proteomes" id="UP001597286"/>
    </source>
</evidence>
<evidence type="ECO:0000256" key="3">
    <source>
        <dbReference type="ARBA" id="ARBA00022679"/>
    </source>
</evidence>
<evidence type="ECO:0000256" key="6">
    <source>
        <dbReference type="ARBA" id="ARBA00023136"/>
    </source>
</evidence>
<dbReference type="RefSeq" id="WP_378485445.1">
    <property type="nucleotide sequence ID" value="NZ_JBHUFB010000010.1"/>
</dbReference>
<feature type="transmembrane region" description="Helical" evidence="7">
    <location>
        <begin position="197"/>
        <end position="214"/>
    </location>
</feature>
<dbReference type="EMBL" id="JBHUFB010000010">
    <property type="protein sequence ID" value="MFD1812933.1"/>
    <property type="molecule type" value="Genomic_DNA"/>
</dbReference>
<reference evidence="10" key="1">
    <citation type="journal article" date="2019" name="Int. J. Syst. Evol. Microbiol.">
        <title>The Global Catalogue of Microorganisms (GCM) 10K type strain sequencing project: providing services to taxonomists for standard genome sequencing and annotation.</title>
        <authorList>
            <consortium name="The Broad Institute Genomics Platform"/>
            <consortium name="The Broad Institute Genome Sequencing Center for Infectious Disease"/>
            <person name="Wu L."/>
            <person name="Ma J."/>
        </authorList>
    </citation>
    <scope>NUCLEOTIDE SEQUENCE [LARGE SCALE GENOMIC DNA]</scope>
    <source>
        <strain evidence="10">DT72</strain>
    </source>
</reference>
<dbReference type="Pfam" id="PF01790">
    <property type="entry name" value="LGT"/>
    <property type="match status" value="1"/>
</dbReference>
<organism evidence="9 10">
    <name type="scientific">Rhodococcus gannanensis</name>
    <dbReference type="NCBI Taxonomy" id="1960308"/>
    <lineage>
        <taxon>Bacteria</taxon>
        <taxon>Bacillati</taxon>
        <taxon>Actinomycetota</taxon>
        <taxon>Actinomycetes</taxon>
        <taxon>Mycobacteriales</taxon>
        <taxon>Nocardiaceae</taxon>
        <taxon>Rhodococcus</taxon>
    </lineage>
</organism>
<feature type="binding site" evidence="7">
    <location>
        <position position="146"/>
    </location>
    <ligand>
        <name>a 1,2-diacyl-sn-glycero-3-phospho-(1'-sn-glycerol)</name>
        <dbReference type="ChEBI" id="CHEBI:64716"/>
    </ligand>
</feature>
<evidence type="ECO:0000256" key="2">
    <source>
        <dbReference type="ARBA" id="ARBA00022475"/>
    </source>
</evidence>
<keyword evidence="6 7" id="KW-0472">Membrane</keyword>
<comment type="function">
    <text evidence="7">Catalyzes the transfer of the diacylglyceryl group from phosphatidylglycerol to the sulfhydryl group of the N-terminal cysteine of a prolipoprotein, the first step in the formation of mature lipoproteins.</text>
</comment>
<keyword evidence="5 7" id="KW-1133">Transmembrane helix</keyword>
<comment type="catalytic activity">
    <reaction evidence="7">
        <text>L-cysteinyl-[prolipoprotein] + a 1,2-diacyl-sn-glycero-3-phospho-(1'-sn-glycerol) = an S-1,2-diacyl-sn-glyceryl-L-cysteinyl-[prolipoprotein] + sn-glycerol 1-phosphate + H(+)</text>
        <dbReference type="Rhea" id="RHEA:56712"/>
        <dbReference type="Rhea" id="RHEA-COMP:14679"/>
        <dbReference type="Rhea" id="RHEA-COMP:14680"/>
        <dbReference type="ChEBI" id="CHEBI:15378"/>
        <dbReference type="ChEBI" id="CHEBI:29950"/>
        <dbReference type="ChEBI" id="CHEBI:57685"/>
        <dbReference type="ChEBI" id="CHEBI:64716"/>
        <dbReference type="ChEBI" id="CHEBI:140658"/>
        <dbReference type="EC" id="2.5.1.145"/>
    </reaction>
</comment>
<dbReference type="EC" id="2.5.1.145" evidence="7"/>
<proteinExistence type="inferred from homology"/>
<evidence type="ECO:0000313" key="9">
    <source>
        <dbReference type="EMBL" id="MFD1812933.1"/>
    </source>
</evidence>
<dbReference type="PROSITE" id="PS01311">
    <property type="entry name" value="LGT"/>
    <property type="match status" value="1"/>
</dbReference>
<feature type="transmembrane region" description="Helical" evidence="7">
    <location>
        <begin position="226"/>
        <end position="244"/>
    </location>
</feature>
<gene>
    <name evidence="7 9" type="primary">lgt</name>
    <name evidence="9" type="ORF">ACFSJG_11960</name>
</gene>
<feature type="transmembrane region" description="Helical" evidence="7">
    <location>
        <begin position="125"/>
        <end position="145"/>
    </location>
</feature>
<dbReference type="PANTHER" id="PTHR30589:SF0">
    <property type="entry name" value="PHOSPHATIDYLGLYCEROL--PROLIPOPROTEIN DIACYLGLYCERYL TRANSFERASE"/>
    <property type="match status" value="1"/>
</dbReference>
<comment type="pathway">
    <text evidence="7">Protein modification; lipoprotein biosynthesis (diacylglyceryl transfer).</text>
</comment>
<dbReference type="PANTHER" id="PTHR30589">
    <property type="entry name" value="PROLIPOPROTEIN DIACYLGLYCERYL TRANSFERASE"/>
    <property type="match status" value="1"/>
</dbReference>
<sequence>MTSTVDLLAYIPSPPQGVWEIGPFPLRAYAFFIIVGIVVAVVWGDRRWVARGGEKGTVLDVAIWAVPFGLIGGRLYHVLTDWSTYFGEGGNPGDALKIWQGGLGIWGAVAFGAVGAWIGCRQRGVSVAALGDAIAPGILLAQAIGRVGNWFNQELYGRETTVPWGLEIYERVNDAGRLDQLAGTSNGVVEKVVHPTFLYELIWNVLIVILLVVVDRRFRIGHGRLFALYAAGYSLGRFFVELMRDDHATHIAGIRINSFTSAIVFALAIAYFVLATKGRETPAELRIGKAREQYLADHPEETKDSGPSAEPDGAEKPAEADTGQSDEGPGEGSSGGGAASTESSSS</sequence>
<keyword evidence="10" id="KW-1185">Reference proteome</keyword>
<feature type="transmembrane region" description="Helical" evidence="7">
    <location>
        <begin position="26"/>
        <end position="44"/>
    </location>
</feature>
<evidence type="ECO:0000256" key="4">
    <source>
        <dbReference type="ARBA" id="ARBA00022692"/>
    </source>
</evidence>
<feature type="compositionally biased region" description="Basic and acidic residues" evidence="8">
    <location>
        <begin position="292"/>
        <end position="304"/>
    </location>
</feature>
<feature type="transmembrane region" description="Helical" evidence="7">
    <location>
        <begin position="256"/>
        <end position="276"/>
    </location>
</feature>
<comment type="similarity">
    <text evidence="1 7">Belongs to the Lgt family.</text>
</comment>
<dbReference type="Proteomes" id="UP001597286">
    <property type="component" value="Unassembled WGS sequence"/>
</dbReference>
<dbReference type="GO" id="GO:0008961">
    <property type="term" value="F:phosphatidylglycerol-prolipoprotein diacylglyceryl transferase activity"/>
    <property type="evidence" value="ECO:0007669"/>
    <property type="project" value="UniProtKB-EC"/>
</dbReference>
<keyword evidence="4 7" id="KW-0812">Transmembrane</keyword>
<name>A0ABW4P3A6_9NOCA</name>
<comment type="subcellular location">
    <subcellularLocation>
        <location evidence="7">Cell membrane</location>
        <topology evidence="7">Multi-pass membrane protein</topology>
    </subcellularLocation>
</comment>
<keyword evidence="2 7" id="KW-1003">Cell membrane</keyword>
<evidence type="ECO:0000256" key="5">
    <source>
        <dbReference type="ARBA" id="ARBA00022989"/>
    </source>
</evidence>
<protein>
    <recommendedName>
        <fullName evidence="7">Phosphatidylglycerol--prolipoprotein diacylglyceryl transferase</fullName>
        <ecNumber evidence="7">2.5.1.145</ecNumber>
    </recommendedName>
</protein>
<evidence type="ECO:0000256" key="1">
    <source>
        <dbReference type="ARBA" id="ARBA00007150"/>
    </source>
</evidence>
<dbReference type="NCBIfam" id="TIGR00544">
    <property type="entry name" value="lgt"/>
    <property type="match status" value="1"/>
</dbReference>
<feature type="transmembrane region" description="Helical" evidence="7">
    <location>
        <begin position="56"/>
        <end position="78"/>
    </location>
</feature>
<feature type="region of interest" description="Disordered" evidence="8">
    <location>
        <begin position="292"/>
        <end position="346"/>
    </location>
</feature>
<feature type="transmembrane region" description="Helical" evidence="7">
    <location>
        <begin position="98"/>
        <end position="118"/>
    </location>
</feature>
<dbReference type="HAMAP" id="MF_01147">
    <property type="entry name" value="Lgt"/>
    <property type="match status" value="1"/>
</dbReference>
<evidence type="ECO:0000256" key="8">
    <source>
        <dbReference type="SAM" id="MobiDB-lite"/>
    </source>
</evidence>
<comment type="caution">
    <text evidence="9">The sequence shown here is derived from an EMBL/GenBank/DDBJ whole genome shotgun (WGS) entry which is preliminary data.</text>
</comment>
<accession>A0ABW4P3A6</accession>